<dbReference type="PIR" id="B75639">
    <property type="entry name" value="B75639"/>
</dbReference>
<feature type="transmembrane region" description="Helical" evidence="7">
    <location>
        <begin position="140"/>
        <end position="159"/>
    </location>
</feature>
<accession>Q9RZF0</accession>
<dbReference type="EnsemblBacteria" id="AAF12676">
    <property type="protein sequence ID" value="AAF12676"/>
    <property type="gene ID" value="DR_C0040"/>
</dbReference>
<evidence type="ECO:0000313" key="8">
    <source>
        <dbReference type="EMBL" id="AAF12676.1"/>
    </source>
</evidence>
<keyword evidence="9" id="KW-1185">Reference proteome</keyword>
<dbReference type="HOGENOM" id="CLU_057280_0_0_0"/>
<protein>
    <submittedName>
        <fullName evidence="8">Multidrug-efflux transporter, putative</fullName>
    </submittedName>
</protein>
<dbReference type="RefSeq" id="WP_010884093.1">
    <property type="nucleotide sequence ID" value="NC_000959.1"/>
</dbReference>
<dbReference type="PANTHER" id="PTHR43266:SF7">
    <property type="entry name" value="TRANSPORTER, PUTATIVE-RELATED"/>
    <property type="match status" value="1"/>
</dbReference>
<sequence length="402" mass="44153">MRKNVNNTLWILLAGSIVSETGMWIGFVGTLQFLQQVLSSTFNQALFLIVPSLLGLAIGPIAGRVVDQHAKQLILKVSSALRILAPALMLLAIEQRSIVFAVISTLIGGLVTSFYYPALRATFPLVASGQALAMANMWNFNLITLARIIGTTFGGLLIVNDNLEVSYQLAMLSYVVIALQTWLIRIDEDATSNRHNQVDSRKMAFTEVLRLIGNSRELVFALTINLIPYIFIAGFNIFVIGISTLQQNVGIKGALYTVEGVGILISSLFYRRMIKKFDVKNIILATAFLICAAELFLLGAGNKWLSILGFAIFGISGGFFIPTLQTFLQNSVENTYHGRLFSLKRMLETGITLVTLPFYGIVIDRLGITSLMAIILTLSTAIYLFAIAQLVGMNSRLAGERR</sequence>
<evidence type="ECO:0000256" key="2">
    <source>
        <dbReference type="ARBA" id="ARBA00022448"/>
    </source>
</evidence>
<dbReference type="CDD" id="cd06173">
    <property type="entry name" value="MFS_MefA_like"/>
    <property type="match status" value="1"/>
</dbReference>
<dbReference type="Proteomes" id="UP000002524">
    <property type="component" value="Plasmid CP1"/>
</dbReference>
<feature type="transmembrane region" description="Helical" evidence="7">
    <location>
        <begin position="345"/>
        <end position="362"/>
    </location>
</feature>
<dbReference type="EMBL" id="AE001827">
    <property type="protein sequence ID" value="AAF12676.1"/>
    <property type="molecule type" value="Genomic_DNA"/>
</dbReference>
<gene>
    <name evidence="8" type="ordered locus">DR_C0040</name>
</gene>
<dbReference type="GeneID" id="69519435"/>
<feature type="transmembrane region" description="Helical" evidence="7">
    <location>
        <begin position="368"/>
        <end position="392"/>
    </location>
</feature>
<keyword evidence="3" id="KW-1003">Cell membrane</keyword>
<evidence type="ECO:0000256" key="5">
    <source>
        <dbReference type="ARBA" id="ARBA00022989"/>
    </source>
</evidence>
<feature type="transmembrane region" description="Helical" evidence="7">
    <location>
        <begin position="98"/>
        <end position="119"/>
    </location>
</feature>
<feature type="transmembrane region" description="Helical" evidence="7">
    <location>
        <begin position="218"/>
        <end position="242"/>
    </location>
</feature>
<comment type="subcellular location">
    <subcellularLocation>
        <location evidence="1">Cell membrane</location>
        <topology evidence="1">Multi-pass membrane protein</topology>
    </subcellularLocation>
</comment>
<geneLocation type="plasmid" evidence="8 9">
    <name>CP1</name>
</geneLocation>
<dbReference type="InterPro" id="IPR036259">
    <property type="entry name" value="MFS_trans_sf"/>
</dbReference>
<feature type="transmembrane region" description="Helical" evidence="7">
    <location>
        <begin position="254"/>
        <end position="270"/>
    </location>
</feature>
<dbReference type="Pfam" id="PF07690">
    <property type="entry name" value="MFS_1"/>
    <property type="match status" value="1"/>
</dbReference>
<keyword evidence="2" id="KW-0813">Transport</keyword>
<proteinExistence type="predicted"/>
<dbReference type="GO" id="GO:0022857">
    <property type="term" value="F:transmembrane transporter activity"/>
    <property type="evidence" value="ECO:0007669"/>
    <property type="project" value="InterPro"/>
</dbReference>
<evidence type="ECO:0000256" key="3">
    <source>
        <dbReference type="ARBA" id="ARBA00022475"/>
    </source>
</evidence>
<evidence type="ECO:0000256" key="1">
    <source>
        <dbReference type="ARBA" id="ARBA00004651"/>
    </source>
</evidence>
<dbReference type="KEGG" id="dra:DR_C0040"/>
<feature type="transmembrane region" description="Helical" evidence="7">
    <location>
        <begin position="9"/>
        <end position="33"/>
    </location>
</feature>
<keyword evidence="8" id="KW-0614">Plasmid</keyword>
<keyword evidence="6 7" id="KW-0472">Membrane</keyword>
<dbReference type="InParanoid" id="Q9RZF0"/>
<evidence type="ECO:0000313" key="9">
    <source>
        <dbReference type="Proteomes" id="UP000002524"/>
    </source>
</evidence>
<dbReference type="SUPFAM" id="SSF103473">
    <property type="entry name" value="MFS general substrate transporter"/>
    <property type="match status" value="1"/>
</dbReference>
<dbReference type="GO" id="GO:0016020">
    <property type="term" value="C:membrane"/>
    <property type="evidence" value="ECO:0000318"/>
    <property type="project" value="GO_Central"/>
</dbReference>
<name>Q9RZF0_DEIRA</name>
<feature type="transmembrane region" description="Helical" evidence="7">
    <location>
        <begin position="73"/>
        <end position="92"/>
    </location>
</feature>
<feature type="transmembrane region" description="Helical" evidence="7">
    <location>
        <begin position="45"/>
        <end position="66"/>
    </location>
</feature>
<keyword evidence="5 7" id="KW-1133">Transmembrane helix</keyword>
<evidence type="ECO:0000256" key="7">
    <source>
        <dbReference type="SAM" id="Phobius"/>
    </source>
</evidence>
<organism evidence="8 9">
    <name type="scientific">Deinococcus radiodurans (strain ATCC 13939 / DSM 20539 / JCM 16871 / CCUG 27074 / LMG 4051 / NBRC 15346 / NCIMB 9279 / VKM B-1422 / R1)</name>
    <dbReference type="NCBI Taxonomy" id="243230"/>
    <lineage>
        <taxon>Bacteria</taxon>
        <taxon>Thermotogati</taxon>
        <taxon>Deinococcota</taxon>
        <taxon>Deinococci</taxon>
        <taxon>Deinococcales</taxon>
        <taxon>Deinococcaceae</taxon>
        <taxon>Deinococcus</taxon>
    </lineage>
</organism>
<dbReference type="InterPro" id="IPR011701">
    <property type="entry name" value="MFS"/>
</dbReference>
<feature type="transmembrane region" description="Helical" evidence="7">
    <location>
        <begin position="304"/>
        <end position="324"/>
    </location>
</feature>
<reference evidence="8 9" key="1">
    <citation type="journal article" date="1999" name="Science">
        <title>Genome sequence of the radioresistant bacterium Deinococcus radiodurans R1.</title>
        <authorList>
            <person name="White O."/>
            <person name="Eisen J.A."/>
            <person name="Heidelberg J.F."/>
            <person name="Hickey E.K."/>
            <person name="Peterson J.D."/>
            <person name="Dodson R.J."/>
            <person name="Haft D.H."/>
            <person name="Gwinn M.L."/>
            <person name="Nelson W.C."/>
            <person name="Richardson D.L."/>
            <person name="Moffat K.S."/>
            <person name="Qin H."/>
            <person name="Jiang L."/>
            <person name="Pamphile W."/>
            <person name="Crosby M."/>
            <person name="Shen M."/>
            <person name="Vamathevan J.J."/>
            <person name="Lam P."/>
            <person name="McDonald L."/>
            <person name="Utterback T."/>
            <person name="Zalewski C."/>
            <person name="Makarova K.S."/>
            <person name="Aravind L."/>
            <person name="Daly M.J."/>
            <person name="Minton K.W."/>
            <person name="Fleischmann R.D."/>
            <person name="Ketchum K.A."/>
            <person name="Nelson K.E."/>
            <person name="Salzberg S."/>
            <person name="Smith H.O."/>
            <person name="Venter J.C."/>
            <person name="Fraser C.M."/>
        </authorList>
    </citation>
    <scope>NUCLEOTIDE SEQUENCE [LARGE SCALE GENOMIC DNA]</scope>
    <source>
        <strain evidence="9">ATCC 13939 / DSM 20539 / JCM 16871 / LMG 4051 / NBRC 15346 / NCIMB 9279 / R1 / VKM B-1422</strain>
        <plasmid evidence="9">Plasmid CP1</plasmid>
    </source>
</reference>
<evidence type="ECO:0000256" key="4">
    <source>
        <dbReference type="ARBA" id="ARBA00022692"/>
    </source>
</evidence>
<dbReference type="AlphaFoldDB" id="Q9RZF0"/>
<dbReference type="PANTHER" id="PTHR43266">
    <property type="entry name" value="MACROLIDE-EFFLUX PROTEIN"/>
    <property type="match status" value="1"/>
</dbReference>
<dbReference type="GO" id="GO:0005886">
    <property type="term" value="C:plasma membrane"/>
    <property type="evidence" value="ECO:0007669"/>
    <property type="project" value="UniProtKB-SubCell"/>
</dbReference>
<feature type="transmembrane region" description="Helical" evidence="7">
    <location>
        <begin position="165"/>
        <end position="184"/>
    </location>
</feature>
<evidence type="ECO:0000256" key="6">
    <source>
        <dbReference type="ARBA" id="ARBA00023136"/>
    </source>
</evidence>
<dbReference type="Gene3D" id="1.20.1250.20">
    <property type="entry name" value="MFS general substrate transporter like domains"/>
    <property type="match status" value="1"/>
</dbReference>
<feature type="transmembrane region" description="Helical" evidence="7">
    <location>
        <begin position="282"/>
        <end position="298"/>
    </location>
</feature>
<keyword evidence="4 7" id="KW-0812">Transmembrane</keyword>